<evidence type="ECO:0000256" key="6">
    <source>
        <dbReference type="ARBA" id="ARBA00023242"/>
    </source>
</evidence>
<gene>
    <name evidence="8" type="ORF">pdam_00021792</name>
</gene>
<comment type="subcellular location">
    <subcellularLocation>
        <location evidence="1">Nucleus</location>
    </subcellularLocation>
</comment>
<comment type="caution">
    <text evidence="8">The sequence shown here is derived from an EMBL/GenBank/DDBJ whole genome shotgun (WGS) entry which is preliminary data.</text>
</comment>
<dbReference type="EMBL" id="RCHS01001098">
    <property type="protein sequence ID" value="RMX55241.1"/>
    <property type="molecule type" value="Genomic_DNA"/>
</dbReference>
<keyword evidence="6" id="KW-0539">Nucleus</keyword>
<keyword evidence="5" id="KW-0804">Transcription</keyword>
<dbReference type="PANTHER" id="PTHR31165:SF2">
    <property type="entry name" value="ALOG DOMAIN-CONTAINING PROTEIN"/>
    <property type="match status" value="1"/>
</dbReference>
<dbReference type="GO" id="GO:0009299">
    <property type="term" value="P:mRNA transcription"/>
    <property type="evidence" value="ECO:0007669"/>
    <property type="project" value="TreeGrafter"/>
</dbReference>
<dbReference type="InterPro" id="IPR040222">
    <property type="entry name" value="ALOG"/>
</dbReference>
<dbReference type="Pfam" id="PF04852">
    <property type="entry name" value="ALOG_dom"/>
    <property type="match status" value="1"/>
</dbReference>
<keyword evidence="3" id="KW-0805">Transcription regulation</keyword>
<keyword evidence="4" id="KW-0238">DNA-binding</keyword>
<feature type="domain" description="ALOG" evidence="7">
    <location>
        <begin position="1"/>
        <end position="82"/>
    </location>
</feature>
<evidence type="ECO:0000256" key="3">
    <source>
        <dbReference type="ARBA" id="ARBA00023015"/>
    </source>
</evidence>
<protein>
    <recommendedName>
        <fullName evidence="7">ALOG domain-containing protein</fullName>
    </recommendedName>
</protein>
<dbReference type="AlphaFoldDB" id="A0A3M6UNN7"/>
<proteinExistence type="inferred from homology"/>
<evidence type="ECO:0000256" key="2">
    <source>
        <dbReference type="ARBA" id="ARBA00010308"/>
    </source>
</evidence>
<accession>A0A3M6UNN7</accession>
<organism evidence="8 9">
    <name type="scientific">Pocillopora damicornis</name>
    <name type="common">Cauliflower coral</name>
    <name type="synonym">Millepora damicornis</name>
    <dbReference type="NCBI Taxonomy" id="46731"/>
    <lineage>
        <taxon>Eukaryota</taxon>
        <taxon>Metazoa</taxon>
        <taxon>Cnidaria</taxon>
        <taxon>Anthozoa</taxon>
        <taxon>Hexacorallia</taxon>
        <taxon>Scleractinia</taxon>
        <taxon>Astrocoeniina</taxon>
        <taxon>Pocilloporidae</taxon>
        <taxon>Pocillopora</taxon>
    </lineage>
</organism>
<dbReference type="GO" id="GO:0005634">
    <property type="term" value="C:nucleus"/>
    <property type="evidence" value="ECO:0007669"/>
    <property type="project" value="UniProtKB-SubCell"/>
</dbReference>
<evidence type="ECO:0000259" key="7">
    <source>
        <dbReference type="PROSITE" id="PS51697"/>
    </source>
</evidence>
<evidence type="ECO:0000313" key="8">
    <source>
        <dbReference type="EMBL" id="RMX55241.1"/>
    </source>
</evidence>
<evidence type="ECO:0000313" key="9">
    <source>
        <dbReference type="Proteomes" id="UP000275408"/>
    </source>
</evidence>
<name>A0A3M6UNN7_POCDA</name>
<dbReference type="PROSITE" id="PS51697">
    <property type="entry name" value="ALOG"/>
    <property type="match status" value="1"/>
</dbReference>
<reference evidence="8 9" key="1">
    <citation type="journal article" date="2018" name="Sci. Rep.">
        <title>Comparative analysis of the Pocillopora damicornis genome highlights role of immune system in coral evolution.</title>
        <authorList>
            <person name="Cunning R."/>
            <person name="Bay R.A."/>
            <person name="Gillette P."/>
            <person name="Baker A.C."/>
            <person name="Traylor-Knowles N."/>
        </authorList>
    </citation>
    <scope>NUCLEOTIDE SEQUENCE [LARGE SCALE GENOMIC DNA]</scope>
    <source>
        <strain evidence="8">RSMAS</strain>
        <tissue evidence="8">Whole animal</tissue>
    </source>
</reference>
<evidence type="ECO:0000256" key="4">
    <source>
        <dbReference type="ARBA" id="ARBA00023125"/>
    </source>
</evidence>
<comment type="similarity">
    <text evidence="2">Belongs to the plant homeotic and developmental regulators ALOG protein family.</text>
</comment>
<dbReference type="Proteomes" id="UP000275408">
    <property type="component" value="Unassembled WGS sequence"/>
</dbReference>
<evidence type="ECO:0000256" key="5">
    <source>
        <dbReference type="ARBA" id="ARBA00023163"/>
    </source>
</evidence>
<sequence length="82" mass="8957">MPQDIIRYLIWKDNFGTTKIHQDGCQFFGTKVKSACSCPKRLAFGTVDYMIGKLHSIFSAAGRGGDDSTILGYGKPVELGVV</sequence>
<keyword evidence="9" id="KW-1185">Reference proteome</keyword>
<evidence type="ECO:0000256" key="1">
    <source>
        <dbReference type="ARBA" id="ARBA00004123"/>
    </source>
</evidence>
<dbReference type="PANTHER" id="PTHR31165">
    <property type="entry name" value="PROTEIN G1-LIKE2"/>
    <property type="match status" value="1"/>
</dbReference>
<dbReference type="InterPro" id="IPR006936">
    <property type="entry name" value="ALOG_dom"/>
</dbReference>
<dbReference type="GO" id="GO:0003677">
    <property type="term" value="F:DNA binding"/>
    <property type="evidence" value="ECO:0007669"/>
    <property type="project" value="UniProtKB-KW"/>
</dbReference>